<feature type="region of interest" description="Disordered" evidence="1">
    <location>
        <begin position="1"/>
        <end position="87"/>
    </location>
</feature>
<reference evidence="3" key="1">
    <citation type="journal article" date="2019" name="Int. J. Syst. Evol. Microbiol.">
        <title>The Global Catalogue of Microorganisms (GCM) 10K type strain sequencing project: providing services to taxonomists for standard genome sequencing and annotation.</title>
        <authorList>
            <consortium name="The Broad Institute Genomics Platform"/>
            <consortium name="The Broad Institute Genome Sequencing Center for Infectious Disease"/>
            <person name="Wu L."/>
            <person name="Ma J."/>
        </authorList>
    </citation>
    <scope>NUCLEOTIDE SEQUENCE [LARGE SCALE GENOMIC DNA]</scope>
    <source>
        <strain evidence="3">JCM 3272</strain>
    </source>
</reference>
<organism evidence="2 3">
    <name type="scientific">Dactylosporangium salmoneum</name>
    <dbReference type="NCBI Taxonomy" id="53361"/>
    <lineage>
        <taxon>Bacteria</taxon>
        <taxon>Bacillati</taxon>
        <taxon>Actinomycetota</taxon>
        <taxon>Actinomycetes</taxon>
        <taxon>Micromonosporales</taxon>
        <taxon>Micromonosporaceae</taxon>
        <taxon>Dactylosporangium</taxon>
    </lineage>
</organism>
<dbReference type="EMBL" id="BAAARV010000046">
    <property type="protein sequence ID" value="GAA2359744.1"/>
    <property type="molecule type" value="Genomic_DNA"/>
</dbReference>
<protein>
    <submittedName>
        <fullName evidence="2">Uncharacterized protein</fullName>
    </submittedName>
</protein>
<feature type="compositionally biased region" description="Polar residues" evidence="1">
    <location>
        <begin position="1"/>
        <end position="10"/>
    </location>
</feature>
<evidence type="ECO:0000313" key="3">
    <source>
        <dbReference type="Proteomes" id="UP001501444"/>
    </source>
</evidence>
<proteinExistence type="predicted"/>
<gene>
    <name evidence="2" type="ORF">GCM10010170_054190</name>
</gene>
<comment type="caution">
    <text evidence="2">The sequence shown here is derived from an EMBL/GenBank/DDBJ whole genome shotgun (WGS) entry which is preliminary data.</text>
</comment>
<sequence>MTTPRLTASTRPAAIRSDNQPPTGRMSTARITKPAILGGTNRPSDGGERAAAAGNPRYRPEETVLRAASRTASGAGGGVGAGPRRAR</sequence>
<evidence type="ECO:0000256" key="1">
    <source>
        <dbReference type="SAM" id="MobiDB-lite"/>
    </source>
</evidence>
<dbReference type="Proteomes" id="UP001501444">
    <property type="component" value="Unassembled WGS sequence"/>
</dbReference>
<feature type="compositionally biased region" description="Polar residues" evidence="1">
    <location>
        <begin position="17"/>
        <end position="30"/>
    </location>
</feature>
<evidence type="ECO:0000313" key="2">
    <source>
        <dbReference type="EMBL" id="GAA2359744.1"/>
    </source>
</evidence>
<accession>A0ABP5TRD6</accession>
<keyword evidence="3" id="KW-1185">Reference proteome</keyword>
<name>A0ABP5TRD6_9ACTN</name>